<dbReference type="AlphaFoldDB" id="A0A4R2HQ89"/>
<evidence type="ECO:0000256" key="1">
    <source>
        <dbReference type="SAM" id="MobiDB-lite"/>
    </source>
</evidence>
<reference evidence="3 4" key="1">
    <citation type="journal article" date="2015" name="Stand. Genomic Sci.">
        <title>Genomic Encyclopedia of Bacterial and Archaeal Type Strains, Phase III: the genomes of soil and plant-associated and newly described type strains.</title>
        <authorList>
            <person name="Whitman W.B."/>
            <person name="Woyke T."/>
            <person name="Klenk H.P."/>
            <person name="Zhou Y."/>
            <person name="Lilburn T.G."/>
            <person name="Beck B.J."/>
            <person name="De Vos P."/>
            <person name="Vandamme P."/>
            <person name="Eisen J.A."/>
            <person name="Garrity G."/>
            <person name="Hugenholtz P."/>
            <person name="Kyrpides N.C."/>
        </authorList>
    </citation>
    <scope>NUCLEOTIDE SEQUENCE [LARGE SCALE GENOMIC DNA]</scope>
    <source>
        <strain evidence="3 4">VKM Ac-2572</strain>
    </source>
</reference>
<dbReference type="RefSeq" id="WP_132208815.1">
    <property type="nucleotide sequence ID" value="NZ_SLWN01000003.1"/>
</dbReference>
<organism evidence="3 4">
    <name type="scientific">Kribbella steppae</name>
    <dbReference type="NCBI Taxonomy" id="2512223"/>
    <lineage>
        <taxon>Bacteria</taxon>
        <taxon>Bacillati</taxon>
        <taxon>Actinomycetota</taxon>
        <taxon>Actinomycetes</taxon>
        <taxon>Propionibacteriales</taxon>
        <taxon>Kribbellaceae</taxon>
        <taxon>Kribbella</taxon>
    </lineage>
</organism>
<protein>
    <submittedName>
        <fullName evidence="3">Uncharacterized protein</fullName>
    </submittedName>
</protein>
<feature type="region of interest" description="Disordered" evidence="1">
    <location>
        <begin position="279"/>
        <end position="298"/>
    </location>
</feature>
<evidence type="ECO:0000256" key="2">
    <source>
        <dbReference type="SAM" id="SignalP"/>
    </source>
</evidence>
<sequence>MRRLVLLLPLLLLALTGCVEKDSVSFGPVEISVDEAGEVEVFVGPRFATPMGEFKAGIAITVIDQQQDDHWYVVIRSTRRAVVMDTVYRLDSAAGLRIESGGKLVEEFARHRALIVVPPGAANTIKISPIGDGEYSVSDGGVALLPASLKGAWSGTLRGGNRNVWSNKTNEYWPTTQVRLRLFGGEIGHPVGEFSYPAWNCSGILVLADVGTSFRPIYDNQDNKVVGAKLKHVVLESGRTQRCGGFIKAGQGDPDQGWLIVRNATGGKLRVDTSLVWTPEATEDKPDPEKPISTTLAK</sequence>
<dbReference type="PROSITE" id="PS51257">
    <property type="entry name" value="PROKAR_LIPOPROTEIN"/>
    <property type="match status" value="1"/>
</dbReference>
<dbReference type="EMBL" id="SLWN01000003">
    <property type="protein sequence ID" value="TCO33354.1"/>
    <property type="molecule type" value="Genomic_DNA"/>
</dbReference>
<feature type="signal peptide" evidence="2">
    <location>
        <begin position="1"/>
        <end position="21"/>
    </location>
</feature>
<name>A0A4R2HQ89_9ACTN</name>
<accession>A0A4R2HQ89</accession>
<proteinExistence type="predicted"/>
<feature type="chain" id="PRO_5020545398" evidence="2">
    <location>
        <begin position="22"/>
        <end position="298"/>
    </location>
</feature>
<comment type="caution">
    <text evidence="3">The sequence shown here is derived from an EMBL/GenBank/DDBJ whole genome shotgun (WGS) entry which is preliminary data.</text>
</comment>
<keyword evidence="2" id="KW-0732">Signal</keyword>
<evidence type="ECO:0000313" key="4">
    <source>
        <dbReference type="Proteomes" id="UP000294508"/>
    </source>
</evidence>
<gene>
    <name evidence="3" type="ORF">EV652_103354</name>
</gene>
<evidence type="ECO:0000313" key="3">
    <source>
        <dbReference type="EMBL" id="TCO33354.1"/>
    </source>
</evidence>
<dbReference type="Proteomes" id="UP000294508">
    <property type="component" value="Unassembled WGS sequence"/>
</dbReference>
<dbReference type="OrthoDB" id="3812246at2"/>
<keyword evidence="4" id="KW-1185">Reference proteome</keyword>